<name>A0A132MLX2_9ACTN</name>
<comment type="caution">
    <text evidence="2">The sequence shown here is derived from an EMBL/GenBank/DDBJ whole genome shotgun (WGS) entry which is preliminary data.</text>
</comment>
<protein>
    <submittedName>
        <fullName evidence="2">Uncharacterized protein</fullName>
    </submittedName>
</protein>
<sequence length="42" mass="4842">MQHGGDSVRPRRGHHPARRPWPSWSWISRVADTSSVRVVTHV</sequence>
<gene>
    <name evidence="2" type="ORF">LI90_492</name>
</gene>
<keyword evidence="3" id="KW-1185">Reference proteome</keyword>
<dbReference type="Proteomes" id="UP000070188">
    <property type="component" value="Unassembled WGS sequence"/>
</dbReference>
<evidence type="ECO:0000256" key="1">
    <source>
        <dbReference type="SAM" id="MobiDB-lite"/>
    </source>
</evidence>
<proteinExistence type="predicted"/>
<feature type="region of interest" description="Disordered" evidence="1">
    <location>
        <begin position="1"/>
        <end position="21"/>
    </location>
</feature>
<dbReference type="EMBL" id="LAXD01000001">
    <property type="protein sequence ID" value="KWW98862.1"/>
    <property type="molecule type" value="Genomic_DNA"/>
</dbReference>
<organism evidence="2 3">
    <name type="scientific">Carbonactinospora thermoautotrophica</name>
    <dbReference type="NCBI Taxonomy" id="1469144"/>
    <lineage>
        <taxon>Bacteria</taxon>
        <taxon>Bacillati</taxon>
        <taxon>Actinomycetota</taxon>
        <taxon>Actinomycetes</taxon>
        <taxon>Kitasatosporales</taxon>
        <taxon>Carbonactinosporaceae</taxon>
        <taxon>Carbonactinospora</taxon>
    </lineage>
</organism>
<evidence type="ECO:0000313" key="3">
    <source>
        <dbReference type="Proteomes" id="UP000070188"/>
    </source>
</evidence>
<evidence type="ECO:0000313" key="2">
    <source>
        <dbReference type="EMBL" id="KWW98862.1"/>
    </source>
</evidence>
<accession>A0A132MLX2</accession>
<dbReference type="AlphaFoldDB" id="A0A132MLX2"/>
<reference evidence="3" key="1">
    <citation type="submission" date="2015-04" db="EMBL/GenBank/DDBJ databases">
        <title>Physiological reanalysis, assessment of diazotrophy, and genome sequences of multiple isolates of Streptomyces thermoautotrophicus.</title>
        <authorList>
            <person name="MacKellar D.C."/>
            <person name="Lieber L."/>
            <person name="Norman J."/>
            <person name="Bolger A."/>
            <person name="Tobin C."/>
            <person name="Murray J.W."/>
            <person name="Chang R."/>
            <person name="Ford T."/>
            <person name="Nguyen P.Q."/>
            <person name="Woodward J."/>
            <person name="Permingeat H."/>
            <person name="Joshi N.S."/>
            <person name="Silver P.A."/>
            <person name="Usadel B."/>
            <person name="Rutherford A.W."/>
            <person name="Friesen M."/>
            <person name="Prell J."/>
        </authorList>
    </citation>
    <scope>NUCLEOTIDE SEQUENCE [LARGE SCALE GENOMIC DNA]</scope>
    <source>
        <strain evidence="3">H1</strain>
    </source>
</reference>
<dbReference type="PATRIC" id="fig|1469144.10.peg.588"/>